<accession>A0ABV9Y2U6</accession>
<dbReference type="Proteomes" id="UP001595833">
    <property type="component" value="Unassembled WGS sequence"/>
</dbReference>
<proteinExistence type="predicted"/>
<gene>
    <name evidence="1" type="ORF">ACFPFM_19175</name>
</gene>
<sequence length="898" mass="99623">MTGKPQEEPPFQGLHALLDVIRDLVDRPRWSWRRPKEGEYRGDRPLPILSLVGAAPGDVPGALATRLNQPERDKVAHVIVNAADPLPGAAGALLPLLDVVQQVLEWDNQGTGGRLRFQHYRLASWLTRQTIEPVDGRDARAASLALLRTWYKKDRPQAMAGDAADGGLPWWARLLVVVGGPLPFWLWTHRWPIVGRVPRWFMRQPFMVPLHSTTFVGFAERLTTGRRGTEDVEQIKKVLVHAFLRDLRLAYRPRGLRPRRWRRTAYVVLVLDDVTEAGWELLRLVNDVRNEKGDLDPLLVVARSDAPPTWKSPHGIPPVRDVQSVVDRWYRMLPTLRQRQEGEARFVFARLPDPSDEPSDADREAWPKIRSLPPRKPAWLARKGVAVAVTALLIAVPVLTAGAWTVYRWAANCLPSPTSGAVARWHDALGQCVGYSDNSALVFGQDQRLRLAQLAVFEQNAVARDLHEANPERPLVSVVYFSGLTHREADPGTDHSIAEELEGLLIRQQQHNRKEQTEPLLRVVVANGGSAMKAAPEIVRDLLAPLLRDDPTVLGVIGMDRTVPETETAIALLGHLGTAVVTMVLTGENLGEVSPLYFQLPPGNRVQARMVVEYAHRTSRQLTVYHPPADDAYIKTLVEETSTAVEERGPDMRARQPVRWERSPDEVDVRCGGGEVAFYAGREGQFAAFLNRVVGLCGRDGSPTVVGDDSVIRFVAQQRSRDQYELNGLPVSWVDMGGRVVAAGRSCRDEGIPGTNRNEQPLVAFCDGYNLLYQVSDAKPPAANDYARELARTPGPPWPGQGVGLAYDAAGLFIAAVRRNQQRPGHDPVYLPHRAAIAQELIERSPFDGATGEISFRDSRTGAQRKLMIARIDDIGDASAVPRCEFVYSDGRPESCPG</sequence>
<dbReference type="InterPro" id="IPR028082">
    <property type="entry name" value="Peripla_BP_I"/>
</dbReference>
<dbReference type="SUPFAM" id="SSF53822">
    <property type="entry name" value="Periplasmic binding protein-like I"/>
    <property type="match status" value="1"/>
</dbReference>
<dbReference type="Gene3D" id="3.40.50.2300">
    <property type="match status" value="2"/>
</dbReference>
<protein>
    <submittedName>
        <fullName evidence="1">ABC transporter substrate-binding protein</fullName>
    </submittedName>
</protein>
<organism evidence="1 2">
    <name type="scientific">Saccharothrix xinjiangensis</name>
    <dbReference type="NCBI Taxonomy" id="204798"/>
    <lineage>
        <taxon>Bacteria</taxon>
        <taxon>Bacillati</taxon>
        <taxon>Actinomycetota</taxon>
        <taxon>Actinomycetes</taxon>
        <taxon>Pseudonocardiales</taxon>
        <taxon>Pseudonocardiaceae</taxon>
        <taxon>Saccharothrix</taxon>
    </lineage>
</organism>
<evidence type="ECO:0000313" key="2">
    <source>
        <dbReference type="Proteomes" id="UP001595833"/>
    </source>
</evidence>
<dbReference type="RefSeq" id="WP_344040826.1">
    <property type="nucleotide sequence ID" value="NZ_BAAAKE010000025.1"/>
</dbReference>
<keyword evidence="2" id="KW-1185">Reference proteome</keyword>
<reference evidence="2" key="1">
    <citation type="journal article" date="2019" name="Int. J. Syst. Evol. Microbiol.">
        <title>The Global Catalogue of Microorganisms (GCM) 10K type strain sequencing project: providing services to taxonomists for standard genome sequencing and annotation.</title>
        <authorList>
            <consortium name="The Broad Institute Genomics Platform"/>
            <consortium name="The Broad Institute Genome Sequencing Center for Infectious Disease"/>
            <person name="Wu L."/>
            <person name="Ma J."/>
        </authorList>
    </citation>
    <scope>NUCLEOTIDE SEQUENCE [LARGE SCALE GENOMIC DNA]</scope>
    <source>
        <strain evidence="2">KCTC 12848</strain>
    </source>
</reference>
<name>A0ABV9Y2U6_9PSEU</name>
<evidence type="ECO:0000313" key="1">
    <source>
        <dbReference type="EMBL" id="MFC5055870.1"/>
    </source>
</evidence>
<dbReference type="EMBL" id="JBHSJB010000017">
    <property type="protein sequence ID" value="MFC5055870.1"/>
    <property type="molecule type" value="Genomic_DNA"/>
</dbReference>
<comment type="caution">
    <text evidence="1">The sequence shown here is derived from an EMBL/GenBank/DDBJ whole genome shotgun (WGS) entry which is preliminary data.</text>
</comment>